<proteinExistence type="predicted"/>
<evidence type="ECO:0000313" key="1">
    <source>
        <dbReference type="EMBL" id="TDZ23913.1"/>
    </source>
</evidence>
<dbReference type="Proteomes" id="UP000014480">
    <property type="component" value="Unassembled WGS sequence"/>
</dbReference>
<sequence length="74" mass="7954">MAHLSAFHTCFGLHDDGVEMRKRVLARLSASTHLGFRLTLRTCLSANLVHAAGTLTATGLSAITQSSRLPHDLV</sequence>
<evidence type="ECO:0000313" key="2">
    <source>
        <dbReference type="Proteomes" id="UP000014480"/>
    </source>
</evidence>
<name>A0A484G183_COLOR</name>
<reference evidence="2" key="1">
    <citation type="journal article" date="2013" name="New Phytol.">
        <title>Comparative genomic and transcriptomic analyses reveal the hemibiotrophic stage shift of Colletotrichum fungi.</title>
        <authorList>
            <person name="Gan P."/>
            <person name="Ikeda K."/>
            <person name="Irieda H."/>
            <person name="Narusaka M."/>
            <person name="O'Connell R.J."/>
            <person name="Narusaka Y."/>
            <person name="Takano Y."/>
            <person name="Kubo Y."/>
            <person name="Shirasu K."/>
        </authorList>
    </citation>
    <scope>NUCLEOTIDE SEQUENCE [LARGE SCALE GENOMIC DNA]</scope>
    <source>
        <strain evidence="2">104-T / ATCC 96160 / CBS 514.97 / LARS 414 / MAFF 240422</strain>
    </source>
</reference>
<comment type="caution">
    <text evidence="1">The sequence shown here is derived from an EMBL/GenBank/DDBJ whole genome shotgun (WGS) entry which is preliminary data.</text>
</comment>
<gene>
    <name evidence="1" type="ORF">Cob_v002617</name>
</gene>
<dbReference type="EMBL" id="AMCV02000005">
    <property type="protein sequence ID" value="TDZ23913.1"/>
    <property type="molecule type" value="Genomic_DNA"/>
</dbReference>
<protein>
    <submittedName>
        <fullName evidence="1">Uncharacterized protein</fullName>
    </submittedName>
</protein>
<keyword evidence="2" id="KW-1185">Reference proteome</keyword>
<reference evidence="2" key="2">
    <citation type="journal article" date="2019" name="Mol. Plant Microbe Interact.">
        <title>Genome sequence resources for four phytopathogenic fungi from the Colletotrichum orbiculare species complex.</title>
        <authorList>
            <person name="Gan P."/>
            <person name="Tsushima A."/>
            <person name="Narusaka M."/>
            <person name="Narusaka Y."/>
            <person name="Takano Y."/>
            <person name="Kubo Y."/>
            <person name="Shirasu K."/>
        </authorList>
    </citation>
    <scope>GENOME REANNOTATION</scope>
    <source>
        <strain evidence="2">104-T / ATCC 96160 / CBS 514.97 / LARS 414 / MAFF 240422</strain>
    </source>
</reference>
<accession>A0A484G183</accession>
<organism evidence="1 2">
    <name type="scientific">Colletotrichum orbiculare (strain 104-T / ATCC 96160 / CBS 514.97 / LARS 414 / MAFF 240422)</name>
    <name type="common">Cucumber anthracnose fungus</name>
    <name type="synonym">Colletotrichum lagenarium</name>
    <dbReference type="NCBI Taxonomy" id="1213857"/>
    <lineage>
        <taxon>Eukaryota</taxon>
        <taxon>Fungi</taxon>
        <taxon>Dikarya</taxon>
        <taxon>Ascomycota</taxon>
        <taxon>Pezizomycotina</taxon>
        <taxon>Sordariomycetes</taxon>
        <taxon>Hypocreomycetidae</taxon>
        <taxon>Glomerellales</taxon>
        <taxon>Glomerellaceae</taxon>
        <taxon>Colletotrichum</taxon>
        <taxon>Colletotrichum orbiculare species complex</taxon>
    </lineage>
</organism>
<dbReference type="AlphaFoldDB" id="A0A484G183"/>